<gene>
    <name evidence="2" type="ORF">S12H4_32694</name>
</gene>
<dbReference type="Gene3D" id="3.20.20.70">
    <property type="entry name" value="Aldolase class I"/>
    <property type="match status" value="1"/>
</dbReference>
<reference evidence="2" key="1">
    <citation type="journal article" date="2014" name="Front. Microbiol.">
        <title>High frequency of phylogenetically diverse reductive dehalogenase-homologous genes in deep subseafloor sedimentary metagenomes.</title>
        <authorList>
            <person name="Kawai M."/>
            <person name="Futagami T."/>
            <person name="Toyoda A."/>
            <person name="Takaki Y."/>
            <person name="Nishi S."/>
            <person name="Hori S."/>
            <person name="Arai W."/>
            <person name="Tsubouchi T."/>
            <person name="Morono Y."/>
            <person name="Uchiyama I."/>
            <person name="Ito T."/>
            <person name="Fujiyama A."/>
            <person name="Inagaki F."/>
            <person name="Takami H."/>
        </authorList>
    </citation>
    <scope>NUCLEOTIDE SEQUENCE</scope>
    <source>
        <strain evidence="2">Expedition CK06-06</strain>
    </source>
</reference>
<name>X1TM87_9ZZZZ</name>
<feature type="non-terminal residue" evidence="2">
    <location>
        <position position="1"/>
    </location>
</feature>
<evidence type="ECO:0000313" key="2">
    <source>
        <dbReference type="EMBL" id="GAI92451.1"/>
    </source>
</evidence>
<evidence type="ECO:0008006" key="3">
    <source>
        <dbReference type="Google" id="ProtNLM"/>
    </source>
</evidence>
<sequence>GCDQDPRFELNLDGLTEVYKDLTRFCMEHGLTWSPMSDLAVKVGGGGAVCVFQGCDIFHTDSATVILGDGAITNCMRVNQGDVALRHPARYSTRDDLLQTIPQEYYGCKDCEHWNYCRGGCPSTAINSEWRNRTYLCPVWKGIIEVVLNARKLILHKISSSSGKKSGQGGHKDVHRDNPHTDRVDGHKDIHKDVPHTDTDHRDIGGKK</sequence>
<feature type="region of interest" description="Disordered" evidence="1">
    <location>
        <begin position="160"/>
        <end position="208"/>
    </location>
</feature>
<evidence type="ECO:0000256" key="1">
    <source>
        <dbReference type="SAM" id="MobiDB-lite"/>
    </source>
</evidence>
<dbReference type="NCBIfam" id="TIGR04085">
    <property type="entry name" value="rSAM_more_4Fe4S"/>
    <property type="match status" value="1"/>
</dbReference>
<comment type="caution">
    <text evidence="2">The sequence shown here is derived from an EMBL/GenBank/DDBJ whole genome shotgun (WGS) entry which is preliminary data.</text>
</comment>
<feature type="compositionally biased region" description="Basic and acidic residues" evidence="1">
    <location>
        <begin position="170"/>
        <end position="208"/>
    </location>
</feature>
<proteinExistence type="predicted"/>
<dbReference type="InterPro" id="IPR023885">
    <property type="entry name" value="4Fe4S-binding_SPASM_dom"/>
</dbReference>
<organism evidence="2">
    <name type="scientific">marine sediment metagenome</name>
    <dbReference type="NCBI Taxonomy" id="412755"/>
    <lineage>
        <taxon>unclassified sequences</taxon>
        <taxon>metagenomes</taxon>
        <taxon>ecological metagenomes</taxon>
    </lineage>
</organism>
<dbReference type="AlphaFoldDB" id="X1TM87"/>
<protein>
    <recommendedName>
        <fullName evidence="3">4Fe4S-binding SPASM domain-containing protein</fullName>
    </recommendedName>
</protein>
<accession>X1TM87</accession>
<dbReference type="EMBL" id="BARW01019191">
    <property type="protein sequence ID" value="GAI92451.1"/>
    <property type="molecule type" value="Genomic_DNA"/>
</dbReference>
<dbReference type="InterPro" id="IPR013785">
    <property type="entry name" value="Aldolase_TIM"/>
</dbReference>